<evidence type="ECO:0000256" key="1">
    <source>
        <dbReference type="SAM" id="Phobius"/>
    </source>
</evidence>
<name>A0A381TU25_9ZZZZ</name>
<dbReference type="EMBL" id="UINC01004886">
    <property type="protein sequence ID" value="SVA17563.1"/>
    <property type="molecule type" value="Genomic_DNA"/>
</dbReference>
<dbReference type="AlphaFoldDB" id="A0A381TU25"/>
<keyword evidence="1" id="KW-0812">Transmembrane</keyword>
<keyword evidence="1" id="KW-1133">Transmembrane helix</keyword>
<reference evidence="2" key="1">
    <citation type="submission" date="2018-05" db="EMBL/GenBank/DDBJ databases">
        <authorList>
            <person name="Lanie J.A."/>
            <person name="Ng W.-L."/>
            <person name="Kazmierczak K.M."/>
            <person name="Andrzejewski T.M."/>
            <person name="Davidsen T.M."/>
            <person name="Wayne K.J."/>
            <person name="Tettelin H."/>
            <person name="Glass J.I."/>
            <person name="Rusch D."/>
            <person name="Podicherti R."/>
            <person name="Tsui H.-C.T."/>
            <person name="Winkler M.E."/>
        </authorList>
    </citation>
    <scope>NUCLEOTIDE SEQUENCE</scope>
</reference>
<keyword evidence="1" id="KW-0472">Membrane</keyword>
<protein>
    <submittedName>
        <fullName evidence="2">Uncharacterized protein</fullName>
    </submittedName>
</protein>
<accession>A0A381TU25</accession>
<proteinExistence type="predicted"/>
<sequence length="67" mass="7298">MELALHILSASTELFVYSSLFHKSTSKGVLGSILSQLNFVLFISLQVLAINTAKKITTLIQRFGGLS</sequence>
<gene>
    <name evidence="2" type="ORF">METZ01_LOCUS70417</name>
</gene>
<feature type="transmembrane region" description="Helical" evidence="1">
    <location>
        <begin position="33"/>
        <end position="53"/>
    </location>
</feature>
<evidence type="ECO:0000313" key="2">
    <source>
        <dbReference type="EMBL" id="SVA17563.1"/>
    </source>
</evidence>
<organism evidence="2">
    <name type="scientific">marine metagenome</name>
    <dbReference type="NCBI Taxonomy" id="408172"/>
    <lineage>
        <taxon>unclassified sequences</taxon>
        <taxon>metagenomes</taxon>
        <taxon>ecological metagenomes</taxon>
    </lineage>
</organism>